<dbReference type="CDD" id="cd05401">
    <property type="entry name" value="NT_GlnE_GlnD_like"/>
    <property type="match status" value="2"/>
</dbReference>
<evidence type="ECO:0000256" key="5">
    <source>
        <dbReference type="ARBA" id="ARBA00022842"/>
    </source>
</evidence>
<evidence type="ECO:0000256" key="3">
    <source>
        <dbReference type="ARBA" id="ARBA00022741"/>
    </source>
</evidence>
<gene>
    <name evidence="7" type="primary">glnE</name>
    <name evidence="10" type="ORF">BKP64_12160</name>
</gene>
<dbReference type="Gene3D" id="3.30.460.10">
    <property type="entry name" value="Beta Polymerase, domain 2"/>
    <property type="match status" value="2"/>
</dbReference>
<proteinExistence type="inferred from homology"/>
<organism evidence="10 11">
    <name type="scientific">Marinobacter salinus</name>
    <dbReference type="NCBI Taxonomy" id="1874317"/>
    <lineage>
        <taxon>Bacteria</taxon>
        <taxon>Pseudomonadati</taxon>
        <taxon>Pseudomonadota</taxon>
        <taxon>Gammaproteobacteria</taxon>
        <taxon>Pseudomonadales</taxon>
        <taxon>Marinobacteraceae</taxon>
        <taxon>Marinobacter</taxon>
    </lineage>
</organism>
<dbReference type="GO" id="GO:0008882">
    <property type="term" value="F:[glutamate-ammonia-ligase] adenylyltransferase activity"/>
    <property type="evidence" value="ECO:0007669"/>
    <property type="project" value="UniProtKB-UniRule"/>
</dbReference>
<feature type="domain" description="PII-uridylyltransferase/Glutamine-synthetase adenylyltransferase" evidence="9">
    <location>
        <begin position="861"/>
        <end position="935"/>
    </location>
</feature>
<keyword evidence="5 7" id="KW-0460">Magnesium</keyword>
<dbReference type="GO" id="GO:0005829">
    <property type="term" value="C:cytosol"/>
    <property type="evidence" value="ECO:0007669"/>
    <property type="project" value="TreeGrafter"/>
</dbReference>
<evidence type="ECO:0000313" key="10">
    <source>
        <dbReference type="EMBL" id="AOY88861.1"/>
    </source>
</evidence>
<evidence type="ECO:0000256" key="1">
    <source>
        <dbReference type="ARBA" id="ARBA00022679"/>
    </source>
</evidence>
<comment type="cofactor">
    <cofactor evidence="7">
        <name>Mg(2+)</name>
        <dbReference type="ChEBI" id="CHEBI:18420"/>
    </cofactor>
</comment>
<feature type="domain" description="Glutamate-ammonia ligase adenylyltransferase repeated" evidence="8">
    <location>
        <begin position="43"/>
        <end position="289"/>
    </location>
</feature>
<dbReference type="GO" id="GO:0005524">
    <property type="term" value="F:ATP binding"/>
    <property type="evidence" value="ECO:0007669"/>
    <property type="project" value="UniProtKB-UniRule"/>
</dbReference>
<dbReference type="AlphaFoldDB" id="A0A1D9GMV0"/>
<dbReference type="InterPro" id="IPR023057">
    <property type="entry name" value="GlnE"/>
</dbReference>
<dbReference type="OrthoDB" id="9759366at2"/>
<dbReference type="PANTHER" id="PTHR30621">
    <property type="entry name" value="GLUTAMINE SYNTHETASE ADENYLYLTRANSFERASE"/>
    <property type="match status" value="1"/>
</dbReference>
<sequence length="968" mass="109708">MSEPWSSLPAPLDDDVSACWGSVFPDGVPGWLTAQAGMTTEVIAGAMARSLFLRQSVERHCDQMRAMLDSRPLTEPTTPEYLRQRWREYLATVDGEPSLHSALRQFRRESQFRIIWRDVLRWADLAETMAATSSFADTCIEGALEWLYDDSCEQSGTPWGSDPVTGEDVPQRMVVLGMGKLGGRELNVSSDIDLIFAFPGQGETRGGRRALDNQTFFIRLGQRLIQALDQITADGFVFRVDMRLRPYGQSGALALSFSALETYYQDQGRDWERYAMVKARVVAGDQEAGRVLMESLRPFVYRKYIDFSAFESLRSMKAMISREVRRKGLEDNIKLGSGGIREIEFVVQAFQLIRGGRDRELQQRELLLILEELEALELLPSQVVGELREAYVFLRNLEHALQGLEDKQTQLLPDNDLNRARVALIMGFDGWPACEKVLDGHRQRVATHFANIIATEESEEAGVPALDEAWYELWLAEVDEAASVKWLAGNGYEDAAASYRALTDLRENRTVQTMQTQGRKRLNQFMPMLLEALAQVDNPSETLSRVLQLVEAILRRTAYMVLLLENPGACTQLVRLCSESPWIARQLAETPLLLDELLNAESLYHPPAKAELQDDLRQQMLRIPFEDLEEQMESLRHFKKAHILRVAASELKGTLPLMKVSDYLTWIAEVVLDHVVDVAFSNLVSRHGYPKRADGSACETDFAIIGYGKLGGIELGYTSDLDLVFVHKADPELSTDGDKPIDNAVFYTRLGQRIVHILNTQTPSGQLYEVDMRLRPSGNSGLLVTTLQAFEKYQHNDAWTWEHQALARARGVAGCRETLEAFESIRRDTLCRVRDRESLRQDVVDMREKMRASLGTPESRQDEVFHIKHDAGGIVDIEFLVQYLMLAWCSEHPELTQWSDNIRQMEALGQVGVIPMEDAETLREAFIALRSTIHHRALQNLNSQVAGDAFPQERAYIRSMWQKVMIDS</sequence>
<dbReference type="Proteomes" id="UP000177445">
    <property type="component" value="Chromosome"/>
</dbReference>
<comment type="catalytic activity">
    <reaction evidence="7">
        <text>[glutamine synthetase]-O(4)-(5'-adenylyl)-L-tyrosine + phosphate = [glutamine synthetase]-L-tyrosine + ADP</text>
        <dbReference type="Rhea" id="RHEA:43716"/>
        <dbReference type="Rhea" id="RHEA-COMP:10660"/>
        <dbReference type="Rhea" id="RHEA-COMP:10661"/>
        <dbReference type="ChEBI" id="CHEBI:43474"/>
        <dbReference type="ChEBI" id="CHEBI:46858"/>
        <dbReference type="ChEBI" id="CHEBI:83624"/>
        <dbReference type="ChEBI" id="CHEBI:456216"/>
        <dbReference type="EC" id="2.7.7.89"/>
    </reaction>
</comment>
<dbReference type="RefSeq" id="WP_070970395.1">
    <property type="nucleotide sequence ID" value="NZ_CP017715.1"/>
</dbReference>
<dbReference type="EC" id="2.7.7.42" evidence="7"/>
<evidence type="ECO:0000313" key="11">
    <source>
        <dbReference type="Proteomes" id="UP000177445"/>
    </source>
</evidence>
<reference evidence="10 11" key="1">
    <citation type="submission" date="2016-10" db="EMBL/GenBank/DDBJ databases">
        <title>Marinobacter salinus sp. nov., a moderately halophilic bacterium isolated from a tidal flat environment.</title>
        <authorList>
            <person name="Park S.-J."/>
        </authorList>
    </citation>
    <scope>NUCLEOTIDE SEQUENCE [LARGE SCALE GENOMIC DNA]</scope>
    <source>
        <strain evidence="10 11">Hb8</strain>
    </source>
</reference>
<dbReference type="EMBL" id="CP017715">
    <property type="protein sequence ID" value="AOY88861.1"/>
    <property type="molecule type" value="Genomic_DNA"/>
</dbReference>
<dbReference type="PANTHER" id="PTHR30621:SF0">
    <property type="entry name" value="BIFUNCTIONAL GLUTAMINE SYNTHETASE ADENYLYLTRANSFERASE_ADENYLYL-REMOVING ENZYME"/>
    <property type="match status" value="1"/>
</dbReference>
<dbReference type="FunFam" id="3.30.460.10:FF:000009">
    <property type="entry name" value="Bifunctional glutamine synthetase adenylyltransferase/adenylyl-removing enzyme"/>
    <property type="match status" value="2"/>
</dbReference>
<keyword evidence="2 7" id="KW-0548">Nucleotidyltransferase</keyword>
<dbReference type="Gene3D" id="1.20.120.330">
    <property type="entry name" value="Nucleotidyltransferases domain 2"/>
    <property type="match status" value="2"/>
</dbReference>
<evidence type="ECO:0000259" key="8">
    <source>
        <dbReference type="Pfam" id="PF03710"/>
    </source>
</evidence>
<evidence type="ECO:0000256" key="7">
    <source>
        <dbReference type="HAMAP-Rule" id="MF_00802"/>
    </source>
</evidence>
<dbReference type="STRING" id="1874317.BKP64_12160"/>
<protein>
    <recommendedName>
        <fullName evidence="7">Bifunctional glutamine synthetase adenylyltransferase/adenylyl-removing enzyme</fullName>
    </recommendedName>
    <alternativeName>
        <fullName evidence="7">ATP:glutamine synthetase adenylyltransferase</fullName>
    </alternativeName>
    <alternativeName>
        <fullName evidence="7">ATase</fullName>
    </alternativeName>
    <domain>
        <recommendedName>
            <fullName evidence="7">Glutamine synthetase adenylyl-L-tyrosine phosphorylase</fullName>
            <ecNumber evidence="7">2.7.7.89</ecNumber>
        </recommendedName>
        <alternativeName>
            <fullName evidence="7">Adenylyl removase</fullName>
            <shortName evidence="7">AR</shortName>
            <shortName evidence="7">AT-N</shortName>
        </alternativeName>
    </domain>
    <domain>
        <recommendedName>
            <fullName evidence="7">Glutamine synthetase adenylyl transferase</fullName>
            <ecNumber evidence="7">2.7.7.42</ecNumber>
        </recommendedName>
        <alternativeName>
            <fullName evidence="7">Adenylyl transferase</fullName>
            <shortName evidence="7">AT</shortName>
            <shortName evidence="7">AT-C</shortName>
        </alternativeName>
    </domain>
</protein>
<comment type="function">
    <text evidence="7">Involved in the regulation of glutamine synthetase GlnA, a key enzyme in the process to assimilate ammonia. When cellular nitrogen levels are high, the C-terminal adenylyl transferase (AT) inactivates GlnA by covalent transfer of an adenylyl group from ATP to specific tyrosine residue of GlnA, thus reducing its activity. Conversely, when nitrogen levels are low, the N-terminal adenylyl removase (AR) activates GlnA by removing the adenylyl group by phosphorolysis, increasing its activity. The regulatory region of GlnE binds the signal transduction protein PII (GlnB) which indicates the nitrogen status of the cell.</text>
</comment>
<evidence type="ECO:0000256" key="6">
    <source>
        <dbReference type="ARBA" id="ARBA00023268"/>
    </source>
</evidence>
<dbReference type="GO" id="GO:0000820">
    <property type="term" value="P:regulation of glutamine family amino acid metabolic process"/>
    <property type="evidence" value="ECO:0007669"/>
    <property type="project" value="UniProtKB-UniRule"/>
</dbReference>
<dbReference type="InterPro" id="IPR043519">
    <property type="entry name" value="NT_sf"/>
</dbReference>
<dbReference type="Gene3D" id="1.20.120.1510">
    <property type="match status" value="1"/>
</dbReference>
<dbReference type="InterPro" id="IPR005190">
    <property type="entry name" value="GlnE_rpt_dom"/>
</dbReference>
<dbReference type="HAMAP" id="MF_00802">
    <property type="entry name" value="GlnE"/>
    <property type="match status" value="1"/>
</dbReference>
<dbReference type="Pfam" id="PF08335">
    <property type="entry name" value="GlnD_UR_UTase"/>
    <property type="match status" value="2"/>
</dbReference>
<evidence type="ECO:0000259" key="9">
    <source>
        <dbReference type="Pfam" id="PF08335"/>
    </source>
</evidence>
<feature type="domain" description="Glutamate-ammonia ligase adenylyltransferase repeated" evidence="8">
    <location>
        <begin position="571"/>
        <end position="823"/>
    </location>
</feature>
<feature type="region of interest" description="Adenylyl transferase" evidence="7">
    <location>
        <begin position="467"/>
        <end position="968"/>
    </location>
</feature>
<dbReference type="NCBIfam" id="NF008292">
    <property type="entry name" value="PRK11072.1"/>
    <property type="match status" value="1"/>
</dbReference>
<keyword evidence="11" id="KW-1185">Reference proteome</keyword>
<accession>A0A1D9GMV0</accession>
<dbReference type="SUPFAM" id="SSF81593">
    <property type="entry name" value="Nucleotidyltransferase substrate binding subunit/domain"/>
    <property type="match status" value="2"/>
</dbReference>
<evidence type="ECO:0000256" key="2">
    <source>
        <dbReference type="ARBA" id="ARBA00022695"/>
    </source>
</evidence>
<dbReference type="GO" id="GO:0000287">
    <property type="term" value="F:magnesium ion binding"/>
    <property type="evidence" value="ECO:0007669"/>
    <property type="project" value="UniProtKB-UniRule"/>
</dbReference>
<keyword evidence="6 7" id="KW-0511">Multifunctional enzyme</keyword>
<dbReference type="EC" id="2.7.7.89" evidence="7"/>
<keyword evidence="4 7" id="KW-0067">ATP-binding</keyword>
<feature type="domain" description="PII-uridylyltransferase/Glutamine-synthetase adenylyltransferase" evidence="9">
    <location>
        <begin position="314"/>
        <end position="452"/>
    </location>
</feature>
<dbReference type="SUPFAM" id="SSF81301">
    <property type="entry name" value="Nucleotidyltransferase"/>
    <property type="match status" value="2"/>
</dbReference>
<name>A0A1D9GMV0_9GAMM</name>
<dbReference type="GO" id="GO:0047388">
    <property type="term" value="F:[glutamine synthetase]-adenylyl-L-tyrosine phosphorylase activity"/>
    <property type="evidence" value="ECO:0007669"/>
    <property type="project" value="UniProtKB-EC"/>
</dbReference>
<evidence type="ECO:0000256" key="4">
    <source>
        <dbReference type="ARBA" id="ARBA00022840"/>
    </source>
</evidence>
<dbReference type="FunFam" id="1.20.120.330:FF:000005">
    <property type="entry name" value="Bifunctional glutamine synthetase adenylyltransferase/adenylyl-removing enzyme"/>
    <property type="match status" value="1"/>
</dbReference>
<dbReference type="Pfam" id="PF03710">
    <property type="entry name" value="GlnE"/>
    <property type="match status" value="2"/>
</dbReference>
<comment type="catalytic activity">
    <reaction evidence="7">
        <text>[glutamine synthetase]-L-tyrosine + ATP = [glutamine synthetase]-O(4)-(5'-adenylyl)-L-tyrosine + diphosphate</text>
        <dbReference type="Rhea" id="RHEA:18589"/>
        <dbReference type="Rhea" id="RHEA-COMP:10660"/>
        <dbReference type="Rhea" id="RHEA-COMP:10661"/>
        <dbReference type="ChEBI" id="CHEBI:30616"/>
        <dbReference type="ChEBI" id="CHEBI:33019"/>
        <dbReference type="ChEBI" id="CHEBI:46858"/>
        <dbReference type="ChEBI" id="CHEBI:83624"/>
        <dbReference type="EC" id="2.7.7.42"/>
    </reaction>
</comment>
<dbReference type="KEGG" id="msq:BKP64_12160"/>
<dbReference type="InterPro" id="IPR013546">
    <property type="entry name" value="PII_UdlTrfase/GS_AdlTrfase"/>
</dbReference>
<keyword evidence="1 7" id="KW-0808">Transferase</keyword>
<feature type="region of interest" description="Adenylyl removase" evidence="7">
    <location>
        <begin position="1"/>
        <end position="457"/>
    </location>
</feature>
<keyword evidence="3 7" id="KW-0547">Nucleotide-binding</keyword>
<comment type="similarity">
    <text evidence="7">Belongs to the GlnE family.</text>
</comment>